<dbReference type="SUPFAM" id="SSF52540">
    <property type="entry name" value="P-loop containing nucleoside triphosphate hydrolases"/>
    <property type="match status" value="2"/>
</dbReference>
<dbReference type="InterPro" id="IPR006697">
    <property type="entry name" value="RecC"/>
</dbReference>
<sequence length="1090" mass="124992">MLTVYPSNKLELHVDVLLALAKNVRQSPLAPVTILVENKAMQHWLQMEMAKRAGIAMQFEFKMPSAFIWQIARKLMPDVPTESTFGREVLRWRIDELFQDEAFLQQPLFAEAGLQTLWQKGGSQAEMLRFQMASDLADLFEQYLMFRPLELTEWSQQSPSSWQALVWKTLVEQDSQTPLKVQQTLLEILQNSDLPDNLIMFGINHMPPQTLGLFKQLAERINIHLFHLNPCFEYWGDVVTDKIRVRRQLVAEQQGEASNPLLANLGQQGKDFFNRLLEGGHNEISIADDHIQPGDAPNVLKQIQQDILELRDARKNAQIQLDQSIHLVSCHSALREVQVLHDWLLHQFNQDASLQPRDVLILCPGVEDYAPYVLSVFRHPYLPDTSDSPRLPCSVADRAPLDAEPLVAAFMDLLSLPDSRFAVSKIISYLKLPAIAQRFAIDEKEVDTLCNWLVEACVHWGLDQQQVQRFLPEQDGGNNIDERFTWHWGLQRLLTGFMRADHEHLVTTANGKMHVLPIVEGSNGVLLGRLMQLLENLSLYSRQLQQPRTAEQWQSFLLSMKEQFFAPLEQSEDADEIITEVINGLHKQHQLAKSNTKLPLPIIRHALHKRFTQADNYNQFLTGAVTFSSMVPMRSIPFKLVAILGMNDGQFPRQSQPNSFDVLDLGSRAGDRSRRNDDRYLFLESLLSARDKLYLSFVGRDIKNNAERQPSLVLQELFDYLRSGYGWLQAPETETNGQLNQQALHPFSRDNFIPPEAGFDQGWLRQAEPSDDARDNLQLNQIEPLPLPDDILSINKLVRVLDNPLAFFARERLKLWLGDDENELQDSEPFTINKLDETQLKQALISDALYQQQDAPQYIEQQLLSGRIPREQFSQQNLMELQQGIGDFAEIIEPSVSGCEKCYEQIELQVNGQPVTLEAELYLNREQQKVVYWRAANRKAKDDVRMWLQLLVAIVAHNKVFSAEAWCDDAKSPLLIDPVVSVDDAKQYLISLLKYWQTLSAKPLPVYSQLASAVFNGNDNPEQTSAAELQSKWFSECLNDRVPLDRNGYFNWFYPQVPELNDELLQHFKALYAPLYRLLKRGKAARKGAK</sequence>
<reference evidence="12" key="1">
    <citation type="journal article" date="2018" name="Int. J. Syst. Evol. Microbiol.">
        <title>Neptunicella marina gen. nov., sp. nov., isolated from surface seawater.</title>
        <authorList>
            <person name="Liu X."/>
            <person name="Lai Q."/>
            <person name="Du Y."/>
            <person name="Zhang X."/>
            <person name="Liu Z."/>
            <person name="Sun F."/>
            <person name="Shao Z."/>
        </authorList>
    </citation>
    <scope>NUCLEOTIDE SEQUENCE</scope>
    <source>
        <strain evidence="12">S27-2</strain>
    </source>
</reference>
<dbReference type="NCBIfam" id="TIGR01450">
    <property type="entry name" value="recC"/>
    <property type="match status" value="1"/>
</dbReference>
<keyword evidence="3 10" id="KW-0227">DNA damage</keyword>
<dbReference type="GO" id="GO:0005524">
    <property type="term" value="F:ATP binding"/>
    <property type="evidence" value="ECO:0007669"/>
    <property type="project" value="UniProtKB-UniRule"/>
</dbReference>
<reference evidence="12" key="2">
    <citation type="submission" date="2020-08" db="EMBL/GenBank/DDBJ databases">
        <authorList>
            <person name="Lai Q."/>
        </authorList>
    </citation>
    <scope>NUCLEOTIDE SEQUENCE</scope>
    <source>
        <strain evidence="12">S27-2</strain>
    </source>
</reference>
<evidence type="ECO:0000256" key="1">
    <source>
        <dbReference type="ARBA" id="ARBA00022722"/>
    </source>
</evidence>
<evidence type="ECO:0000256" key="2">
    <source>
        <dbReference type="ARBA" id="ARBA00022741"/>
    </source>
</evidence>
<dbReference type="Gene3D" id="1.10.10.160">
    <property type="match status" value="1"/>
</dbReference>
<dbReference type="PANTHER" id="PTHR30591">
    <property type="entry name" value="RECBCD ENZYME SUBUNIT RECC"/>
    <property type="match status" value="1"/>
</dbReference>
<evidence type="ECO:0000256" key="8">
    <source>
        <dbReference type="ARBA" id="ARBA00023125"/>
    </source>
</evidence>
<gene>
    <name evidence="10 12" type="primary">recC</name>
    <name evidence="12" type="ORF">H8B19_09790</name>
</gene>
<dbReference type="GO" id="GO:0003677">
    <property type="term" value="F:DNA binding"/>
    <property type="evidence" value="ECO:0007669"/>
    <property type="project" value="UniProtKB-UniRule"/>
</dbReference>
<comment type="subunit">
    <text evidence="10">Heterotrimer of RecB, RecC and RecD. All subunits contribute to DNA-binding.</text>
</comment>
<evidence type="ECO:0000256" key="3">
    <source>
        <dbReference type="ARBA" id="ARBA00022763"/>
    </source>
</evidence>
<dbReference type="GO" id="GO:0003678">
    <property type="term" value="F:DNA helicase activity"/>
    <property type="evidence" value="ECO:0007669"/>
    <property type="project" value="UniProtKB-UniRule"/>
</dbReference>
<dbReference type="Gene3D" id="1.10.10.990">
    <property type="match status" value="1"/>
</dbReference>
<keyword evidence="4 10" id="KW-0378">Hydrolase</keyword>
<dbReference type="RefSeq" id="WP_186506643.1">
    <property type="nucleotide sequence ID" value="NZ_JACNEP010000006.1"/>
</dbReference>
<evidence type="ECO:0000256" key="9">
    <source>
        <dbReference type="ARBA" id="ARBA00023204"/>
    </source>
</evidence>
<dbReference type="InterPro" id="IPR041500">
    <property type="entry name" value="RecC_C"/>
</dbReference>
<evidence type="ECO:0000313" key="12">
    <source>
        <dbReference type="EMBL" id="MBC3766172.1"/>
    </source>
</evidence>
<comment type="miscellaneous">
    <text evidence="10">In the RecBCD complex, RecB has a slow 3'-5' helicase, an exonuclease activity and loads RecA onto ssDNA, RecD has a fast 5'-3' helicase activity, while RecC stimulates the ATPase and processivity of the RecB helicase and contributes to recognition of the Chi site.</text>
</comment>
<keyword evidence="1 10" id="KW-0540">Nuclease</keyword>
<name>A0A8J6IUI9_9ALTE</name>
<feature type="domain" description="RecC C-terminal" evidence="11">
    <location>
        <begin position="792"/>
        <end position="1014"/>
    </location>
</feature>
<evidence type="ECO:0000259" key="11">
    <source>
        <dbReference type="Pfam" id="PF17946"/>
    </source>
</evidence>
<dbReference type="SUPFAM" id="SSF52980">
    <property type="entry name" value="Restriction endonuclease-like"/>
    <property type="match status" value="1"/>
</dbReference>
<evidence type="ECO:0000256" key="6">
    <source>
        <dbReference type="ARBA" id="ARBA00022839"/>
    </source>
</evidence>
<dbReference type="PANTHER" id="PTHR30591:SF1">
    <property type="entry name" value="RECBCD ENZYME SUBUNIT RECC"/>
    <property type="match status" value="1"/>
</dbReference>
<dbReference type="GO" id="GO:0000724">
    <property type="term" value="P:double-strand break repair via homologous recombination"/>
    <property type="evidence" value="ECO:0007669"/>
    <property type="project" value="UniProtKB-UniRule"/>
</dbReference>
<dbReference type="Gene3D" id="3.40.50.300">
    <property type="entry name" value="P-loop containing nucleotide triphosphate hydrolases"/>
    <property type="match status" value="2"/>
</dbReference>
<dbReference type="InterPro" id="IPR027417">
    <property type="entry name" value="P-loop_NTPase"/>
</dbReference>
<keyword evidence="9 10" id="KW-0234">DNA repair</keyword>
<evidence type="ECO:0000256" key="7">
    <source>
        <dbReference type="ARBA" id="ARBA00022840"/>
    </source>
</evidence>
<protein>
    <recommendedName>
        <fullName evidence="10">RecBCD enzyme subunit RecC</fullName>
    </recommendedName>
    <alternativeName>
        <fullName evidence="10">Exonuclease V subunit RecC</fullName>
        <shortName evidence="10">ExoV subunit RecC</shortName>
    </alternativeName>
    <alternativeName>
        <fullName evidence="10">Helicase/nuclease RecBCD subunit RecC</fullName>
    </alternativeName>
</protein>
<dbReference type="HAMAP" id="MF_01486">
    <property type="entry name" value="RecC"/>
    <property type="match status" value="1"/>
</dbReference>
<dbReference type="EMBL" id="JACNEP010000006">
    <property type="protein sequence ID" value="MBC3766172.1"/>
    <property type="molecule type" value="Genomic_DNA"/>
</dbReference>
<proteinExistence type="inferred from homology"/>
<dbReference type="Proteomes" id="UP000601768">
    <property type="component" value="Unassembled WGS sequence"/>
</dbReference>
<evidence type="ECO:0000256" key="4">
    <source>
        <dbReference type="ARBA" id="ARBA00022801"/>
    </source>
</evidence>
<evidence type="ECO:0000313" key="13">
    <source>
        <dbReference type="Proteomes" id="UP000601768"/>
    </source>
</evidence>
<dbReference type="GO" id="GO:0009338">
    <property type="term" value="C:exodeoxyribonuclease V complex"/>
    <property type="evidence" value="ECO:0007669"/>
    <property type="project" value="InterPro"/>
</dbReference>
<comment type="function">
    <text evidence="10">A helicase/nuclease that prepares dsDNA breaks (DSB) for recombinational DNA repair. Binds to DSBs and unwinds DNA via a highly rapid and processive ATP-dependent bidirectional helicase activity. Unwinds dsDNA until it encounters a Chi (crossover hotspot instigator) sequence from the 3' direction. Cuts ssDNA a few nucleotides 3' to the Chi site. The properties and activities of the enzyme are changed at Chi. The Chi-altered holoenzyme produces a long 3'-ssDNA overhang and facilitates RecA-binding to the ssDNA for homologous DNA recombination and repair. Holoenzyme degrades any linearized DNA that is unable to undergo homologous recombination. In the holoenzyme this subunit recognizes the wild-type Chi sequence, and when added to isolated RecB increases its ATP-dependent helicase processivity.</text>
</comment>
<dbReference type="Pfam" id="PF17946">
    <property type="entry name" value="RecC_C"/>
    <property type="match status" value="1"/>
</dbReference>
<dbReference type="AlphaFoldDB" id="A0A8J6IUI9"/>
<dbReference type="GO" id="GO:0008854">
    <property type="term" value="F:exodeoxyribonuclease V activity"/>
    <property type="evidence" value="ECO:0007669"/>
    <property type="project" value="InterPro"/>
</dbReference>
<dbReference type="Gene3D" id="3.40.50.10930">
    <property type="match status" value="1"/>
</dbReference>
<dbReference type="PIRSF" id="PIRSF000980">
    <property type="entry name" value="RecC"/>
    <property type="match status" value="1"/>
</dbReference>
<evidence type="ECO:0000256" key="5">
    <source>
        <dbReference type="ARBA" id="ARBA00022806"/>
    </source>
</evidence>
<keyword evidence="2 10" id="KW-0547">Nucleotide-binding</keyword>
<dbReference type="Pfam" id="PF04257">
    <property type="entry name" value="Exonuc_V_gamma"/>
    <property type="match status" value="1"/>
</dbReference>
<dbReference type="InterPro" id="IPR013986">
    <property type="entry name" value="DExx_box_DNA_helicase_dom_sf"/>
</dbReference>
<keyword evidence="6 10" id="KW-0269">Exonuclease</keyword>
<organism evidence="12 13">
    <name type="scientific">Neptunicella marina</name>
    <dbReference type="NCBI Taxonomy" id="2125989"/>
    <lineage>
        <taxon>Bacteria</taxon>
        <taxon>Pseudomonadati</taxon>
        <taxon>Pseudomonadota</taxon>
        <taxon>Gammaproteobacteria</taxon>
        <taxon>Alteromonadales</taxon>
        <taxon>Alteromonadaceae</taxon>
        <taxon>Neptunicella</taxon>
    </lineage>
</organism>
<keyword evidence="13" id="KW-1185">Reference proteome</keyword>
<dbReference type="InterPro" id="IPR011335">
    <property type="entry name" value="Restrct_endonuc-II-like"/>
</dbReference>
<keyword evidence="7 10" id="KW-0067">ATP-binding</keyword>
<accession>A0A8J6IUI9</accession>
<comment type="similarity">
    <text evidence="10">Belongs to the RecC family.</text>
</comment>
<keyword evidence="8 10" id="KW-0238">DNA-binding</keyword>
<evidence type="ECO:0000256" key="10">
    <source>
        <dbReference type="HAMAP-Rule" id="MF_01486"/>
    </source>
</evidence>
<comment type="caution">
    <text evidence="12">The sequence shown here is derived from an EMBL/GenBank/DDBJ whole genome shotgun (WGS) entry which is preliminary data.</text>
</comment>
<keyword evidence="5 10" id="KW-0347">Helicase</keyword>